<comment type="subcellular location">
    <subcellularLocation>
        <location evidence="3">Cytoplasm</location>
    </subcellularLocation>
</comment>
<protein>
    <recommendedName>
        <fullName evidence="3">Arginine deiminase</fullName>
        <shortName evidence="3">ADI</shortName>
        <ecNumber evidence="3">3.5.3.6</ecNumber>
    </recommendedName>
    <alternativeName>
        <fullName evidence="3">Arginine dihydrolase</fullName>
        <shortName evidence="3">AD</shortName>
    </alternativeName>
</protein>
<dbReference type="EC" id="3.5.3.6" evidence="3"/>
<keyword evidence="3" id="KW-0963">Cytoplasm</keyword>
<dbReference type="RefSeq" id="WP_344887274.1">
    <property type="nucleotide sequence ID" value="NZ_BAAAWD010000002.1"/>
</dbReference>
<dbReference type="PANTHER" id="PTHR47271">
    <property type="entry name" value="ARGININE DEIMINASE"/>
    <property type="match status" value="1"/>
</dbReference>
<dbReference type="PRINTS" id="PR01466">
    <property type="entry name" value="ARGDEIMINASE"/>
</dbReference>
<gene>
    <name evidence="3" type="primary">arcA</name>
    <name evidence="4" type="ORF">GCM10017559_03760</name>
</gene>
<evidence type="ECO:0000256" key="1">
    <source>
        <dbReference type="ARBA" id="ARBA00010206"/>
    </source>
</evidence>
<dbReference type="Gene3D" id="1.10.3930.10">
    <property type="entry name" value="Arginine deiminase"/>
    <property type="match status" value="1"/>
</dbReference>
<name>A0ABN3XQ65_9ACTN</name>
<dbReference type="Proteomes" id="UP001499930">
    <property type="component" value="Unassembled WGS sequence"/>
</dbReference>
<evidence type="ECO:0000256" key="2">
    <source>
        <dbReference type="ARBA" id="ARBA00022801"/>
    </source>
</evidence>
<proteinExistence type="inferred from homology"/>
<dbReference type="HAMAP" id="MF_00242">
    <property type="entry name" value="Arg_deiminase"/>
    <property type="match status" value="1"/>
</dbReference>
<dbReference type="Gene3D" id="3.75.10.10">
    <property type="entry name" value="L-arginine/glycine Amidinotransferase, Chain A"/>
    <property type="match status" value="1"/>
</dbReference>
<accession>A0ABN3XQ65</accession>
<comment type="pathway">
    <text evidence="3">Amino-acid degradation; L-arginine degradation via ADI pathway; carbamoyl phosphate from L-arginine: step 1/2.</text>
</comment>
<keyword evidence="2 3" id="KW-0378">Hydrolase</keyword>
<dbReference type="EMBL" id="BAAAWD010000002">
    <property type="protein sequence ID" value="GAA2987248.1"/>
    <property type="molecule type" value="Genomic_DNA"/>
</dbReference>
<comment type="caution">
    <text evidence="4">The sequence shown here is derived from an EMBL/GenBank/DDBJ whole genome shotgun (WGS) entry which is preliminary data.</text>
</comment>
<evidence type="ECO:0000256" key="3">
    <source>
        <dbReference type="HAMAP-Rule" id="MF_00242"/>
    </source>
</evidence>
<reference evidence="4 5" key="1">
    <citation type="journal article" date="2019" name="Int. J. Syst. Evol. Microbiol.">
        <title>The Global Catalogue of Microorganisms (GCM) 10K type strain sequencing project: providing services to taxonomists for standard genome sequencing and annotation.</title>
        <authorList>
            <consortium name="The Broad Institute Genomics Platform"/>
            <consortium name="The Broad Institute Genome Sequencing Center for Infectious Disease"/>
            <person name="Wu L."/>
            <person name="Ma J."/>
        </authorList>
    </citation>
    <scope>NUCLEOTIDE SEQUENCE [LARGE SCALE GENOMIC DNA]</scope>
    <source>
        <strain evidence="4 5">JCM 3106</strain>
    </source>
</reference>
<comment type="catalytic activity">
    <reaction evidence="3">
        <text>L-arginine + H2O = L-citrulline + NH4(+)</text>
        <dbReference type="Rhea" id="RHEA:19597"/>
        <dbReference type="ChEBI" id="CHEBI:15377"/>
        <dbReference type="ChEBI" id="CHEBI:28938"/>
        <dbReference type="ChEBI" id="CHEBI:32682"/>
        <dbReference type="ChEBI" id="CHEBI:57743"/>
        <dbReference type="EC" id="3.5.3.6"/>
    </reaction>
</comment>
<dbReference type="NCBIfam" id="NF002381">
    <property type="entry name" value="PRK01388.1"/>
    <property type="match status" value="1"/>
</dbReference>
<comment type="similarity">
    <text evidence="1 3">Belongs to the arginine deiminase family.</text>
</comment>
<feature type="active site" description="Amidino-cysteine intermediate" evidence="3">
    <location>
        <position position="404"/>
    </location>
</feature>
<dbReference type="PIRSF" id="PIRSF006356">
    <property type="entry name" value="Arg_deiminase"/>
    <property type="match status" value="1"/>
</dbReference>
<dbReference type="SUPFAM" id="SSF55909">
    <property type="entry name" value="Pentein"/>
    <property type="match status" value="1"/>
</dbReference>
<dbReference type="InterPro" id="IPR003876">
    <property type="entry name" value="Arg_deiminase"/>
</dbReference>
<sequence>MRLHVDSEVGTLRQVILHSPELSLKRLTPSNKNEFLFDDVLWVQRAVEEHQEWQQVLRDRGITVHLLSDLLRTTVGILEARKHILDRSVDERFFGPMAADAVRNTLDGLDTATLARFLTGGITKREIMELGCDPRSLAFRVLEMNDFVLPPLPNHLFTRDTSCWIYDGVSINAMRKKARRHETVNYEAIYRHHPMFASGYDRPDEGGYNVWMAGTPSAPATVEGGDVLVLGGGVVLVGISERTQPQAVEMLARSLFARRAATKIVALNMPKARAFMHLDTVMTNVDAGVFTKFAGLGMLPSYTVEPGDNEKELKITDHPAEDMHRAIARALDLDDIKVLTAVQDVYASEREQWDDGCNVLALRPGVVVAYERNTTTNNHLRANGIEVITIRGSELGRGRGGPRCMSCPIEREGI</sequence>
<evidence type="ECO:0000313" key="5">
    <source>
        <dbReference type="Proteomes" id="UP001499930"/>
    </source>
</evidence>
<dbReference type="Pfam" id="PF02274">
    <property type="entry name" value="ADI"/>
    <property type="match status" value="1"/>
</dbReference>
<evidence type="ECO:0000313" key="4">
    <source>
        <dbReference type="EMBL" id="GAA2987248.1"/>
    </source>
</evidence>
<dbReference type="PANTHER" id="PTHR47271:SF2">
    <property type="entry name" value="ARGININE DEIMINASE"/>
    <property type="match status" value="1"/>
</dbReference>
<organism evidence="4 5">
    <name type="scientific">Streptosporangium longisporum</name>
    <dbReference type="NCBI Taxonomy" id="46187"/>
    <lineage>
        <taxon>Bacteria</taxon>
        <taxon>Bacillati</taxon>
        <taxon>Actinomycetota</taxon>
        <taxon>Actinomycetes</taxon>
        <taxon>Streptosporangiales</taxon>
        <taxon>Streptosporangiaceae</taxon>
        <taxon>Streptosporangium</taxon>
    </lineage>
</organism>
<keyword evidence="3" id="KW-0056">Arginine metabolism</keyword>
<keyword evidence="5" id="KW-1185">Reference proteome</keyword>